<dbReference type="EMBL" id="VYDA01000504">
    <property type="protein sequence ID" value="MYH62860.1"/>
    <property type="molecule type" value="Genomic_DNA"/>
</dbReference>
<comment type="subcellular location">
    <subcellularLocation>
        <location evidence="8">Cytoplasm</location>
    </subcellularLocation>
</comment>
<dbReference type="HAMAP" id="MF_00238">
    <property type="entry name" value="Cytidyl_kinase_type1"/>
    <property type="match status" value="1"/>
</dbReference>
<comment type="similarity">
    <text evidence="1 8">Belongs to the cytidylate kinase family. Type 1 subfamily.</text>
</comment>
<comment type="catalytic activity">
    <reaction evidence="6 8">
        <text>dCMP + ATP = dCDP + ADP</text>
        <dbReference type="Rhea" id="RHEA:25094"/>
        <dbReference type="ChEBI" id="CHEBI:30616"/>
        <dbReference type="ChEBI" id="CHEBI:57566"/>
        <dbReference type="ChEBI" id="CHEBI:58593"/>
        <dbReference type="ChEBI" id="CHEBI:456216"/>
        <dbReference type="EC" id="2.7.4.25"/>
    </reaction>
</comment>
<protein>
    <recommendedName>
        <fullName evidence="8">Cytidylate kinase</fullName>
        <shortName evidence="8">CK</shortName>
        <ecNumber evidence="8">2.7.4.25</ecNumber>
    </recommendedName>
    <alternativeName>
        <fullName evidence="8">Cytidine monophosphate kinase</fullName>
        <shortName evidence="8">CMP kinase</shortName>
    </alternativeName>
</protein>
<comment type="catalytic activity">
    <reaction evidence="7 8">
        <text>CMP + ATP = CDP + ADP</text>
        <dbReference type="Rhea" id="RHEA:11600"/>
        <dbReference type="ChEBI" id="CHEBI:30616"/>
        <dbReference type="ChEBI" id="CHEBI:58069"/>
        <dbReference type="ChEBI" id="CHEBI:60377"/>
        <dbReference type="ChEBI" id="CHEBI:456216"/>
        <dbReference type="EC" id="2.7.4.25"/>
    </reaction>
</comment>
<organism evidence="10">
    <name type="scientific">Caldilineaceae bacterium SB0675_bin_29</name>
    <dbReference type="NCBI Taxonomy" id="2605266"/>
    <lineage>
        <taxon>Bacteria</taxon>
        <taxon>Bacillati</taxon>
        <taxon>Chloroflexota</taxon>
        <taxon>Caldilineae</taxon>
        <taxon>Caldilineales</taxon>
        <taxon>Caldilineaceae</taxon>
    </lineage>
</organism>
<dbReference type="GO" id="GO:0036430">
    <property type="term" value="F:CMP kinase activity"/>
    <property type="evidence" value="ECO:0007669"/>
    <property type="project" value="RHEA"/>
</dbReference>
<keyword evidence="3 8" id="KW-0547">Nucleotide-binding</keyword>
<evidence type="ECO:0000256" key="5">
    <source>
        <dbReference type="ARBA" id="ARBA00022840"/>
    </source>
</evidence>
<dbReference type="GO" id="GO:0006220">
    <property type="term" value="P:pyrimidine nucleotide metabolic process"/>
    <property type="evidence" value="ECO:0007669"/>
    <property type="project" value="UniProtKB-UniRule"/>
</dbReference>
<evidence type="ECO:0000313" key="10">
    <source>
        <dbReference type="EMBL" id="MYH62860.1"/>
    </source>
</evidence>
<dbReference type="Pfam" id="PF02224">
    <property type="entry name" value="Cytidylate_kin"/>
    <property type="match status" value="1"/>
</dbReference>
<reference evidence="10" key="1">
    <citation type="submission" date="2019-09" db="EMBL/GenBank/DDBJ databases">
        <title>Characterisation of the sponge microbiome using genome-centric metagenomics.</title>
        <authorList>
            <person name="Engelberts J.P."/>
            <person name="Robbins S.J."/>
            <person name="De Goeij J.M."/>
            <person name="Aranda M."/>
            <person name="Bell S.C."/>
            <person name="Webster N.S."/>
        </authorList>
    </citation>
    <scope>NUCLEOTIDE SEQUENCE</scope>
    <source>
        <strain evidence="10">SB0675_bin_29</strain>
    </source>
</reference>
<gene>
    <name evidence="8" type="primary">cmk</name>
    <name evidence="10" type="ORF">F4148_14270</name>
</gene>
<keyword evidence="4 8" id="KW-0418">Kinase</keyword>
<proteinExistence type="inferred from homology"/>
<dbReference type="InterPro" id="IPR003136">
    <property type="entry name" value="Cytidylate_kin"/>
</dbReference>
<dbReference type="GO" id="GO:0005737">
    <property type="term" value="C:cytoplasm"/>
    <property type="evidence" value="ECO:0007669"/>
    <property type="project" value="UniProtKB-SubCell"/>
</dbReference>
<dbReference type="GO" id="GO:0005524">
    <property type="term" value="F:ATP binding"/>
    <property type="evidence" value="ECO:0007669"/>
    <property type="project" value="UniProtKB-UniRule"/>
</dbReference>
<keyword evidence="2 8" id="KW-0808">Transferase</keyword>
<dbReference type="SUPFAM" id="SSF52540">
    <property type="entry name" value="P-loop containing nucleoside triphosphate hydrolases"/>
    <property type="match status" value="1"/>
</dbReference>
<sequence>MIVVKAIAIDGPAASGKSTVGFKVGRSLDYVFFDTGVMYRAVAWAILERGISSADSEAVGRVAGELPISVSAPSREESDGRQATIQVGEKDVTWSIRSPQVDSIVSVVAANRQVRRELSRKQRLIGLKHGSGAGGKAGVVMAGRDIGTVVLPEAPLKIYLEAPLGERSRRRYREITERGKEADLATILDDMRLRDQIDSERAVAPLRSAPDAHQIQTQDKTVQEVVGLILALAAEVLGAGAVSTGDIDIPHEGSQGIQ</sequence>
<keyword evidence="8" id="KW-0963">Cytoplasm</keyword>
<dbReference type="GO" id="GO:0036431">
    <property type="term" value="F:dCMP kinase activity"/>
    <property type="evidence" value="ECO:0007669"/>
    <property type="project" value="InterPro"/>
</dbReference>
<dbReference type="CDD" id="cd02020">
    <property type="entry name" value="CMPK"/>
    <property type="match status" value="1"/>
</dbReference>
<evidence type="ECO:0000256" key="3">
    <source>
        <dbReference type="ARBA" id="ARBA00022741"/>
    </source>
</evidence>
<name>A0A6B1G330_9CHLR</name>
<evidence type="ECO:0000256" key="8">
    <source>
        <dbReference type="HAMAP-Rule" id="MF_00238"/>
    </source>
</evidence>
<evidence type="ECO:0000256" key="4">
    <source>
        <dbReference type="ARBA" id="ARBA00022777"/>
    </source>
</evidence>
<comment type="caution">
    <text evidence="10">The sequence shown here is derived from an EMBL/GenBank/DDBJ whole genome shotgun (WGS) entry which is preliminary data.</text>
</comment>
<evidence type="ECO:0000256" key="7">
    <source>
        <dbReference type="ARBA" id="ARBA00048478"/>
    </source>
</evidence>
<dbReference type="NCBIfam" id="TIGR00017">
    <property type="entry name" value="cmk"/>
    <property type="match status" value="1"/>
</dbReference>
<evidence type="ECO:0000256" key="1">
    <source>
        <dbReference type="ARBA" id="ARBA00009427"/>
    </source>
</evidence>
<dbReference type="AlphaFoldDB" id="A0A6B1G330"/>
<dbReference type="InterPro" id="IPR011994">
    <property type="entry name" value="Cytidylate_kinase_dom"/>
</dbReference>
<dbReference type="InterPro" id="IPR027417">
    <property type="entry name" value="P-loop_NTPase"/>
</dbReference>
<evidence type="ECO:0000256" key="6">
    <source>
        <dbReference type="ARBA" id="ARBA00047615"/>
    </source>
</evidence>
<accession>A0A6B1G330</accession>
<feature type="domain" description="Cytidylate kinase" evidence="9">
    <location>
        <begin position="7"/>
        <end position="233"/>
    </location>
</feature>
<keyword evidence="5 8" id="KW-0067">ATP-binding</keyword>
<evidence type="ECO:0000256" key="2">
    <source>
        <dbReference type="ARBA" id="ARBA00022679"/>
    </source>
</evidence>
<feature type="binding site" evidence="8">
    <location>
        <begin position="11"/>
        <end position="19"/>
    </location>
    <ligand>
        <name>ATP</name>
        <dbReference type="ChEBI" id="CHEBI:30616"/>
    </ligand>
</feature>
<dbReference type="EC" id="2.7.4.25" evidence="8"/>
<dbReference type="Gene3D" id="3.40.50.300">
    <property type="entry name" value="P-loop containing nucleotide triphosphate hydrolases"/>
    <property type="match status" value="1"/>
</dbReference>
<evidence type="ECO:0000259" key="9">
    <source>
        <dbReference type="Pfam" id="PF02224"/>
    </source>
</evidence>